<dbReference type="HOGENOM" id="CLU_136757_0_1_6"/>
<dbReference type="eggNOG" id="COG1396">
    <property type="taxonomic scope" value="Bacteria"/>
</dbReference>
<dbReference type="GO" id="GO:0003677">
    <property type="term" value="F:DNA binding"/>
    <property type="evidence" value="ECO:0007669"/>
    <property type="project" value="InterPro"/>
</dbReference>
<dbReference type="InterPro" id="IPR001387">
    <property type="entry name" value="Cro/C1-type_HTH"/>
</dbReference>
<dbReference type="Proteomes" id="UP000000812">
    <property type="component" value="Chromosome"/>
</dbReference>
<dbReference type="Pfam" id="PF01381">
    <property type="entry name" value="HTH_3"/>
    <property type="match status" value="1"/>
</dbReference>
<feature type="domain" description="HTH cro/C1-type" evidence="1">
    <location>
        <begin position="60"/>
        <end position="112"/>
    </location>
</feature>
<dbReference type="PIR" id="G82793">
    <property type="entry name" value="G82793"/>
</dbReference>
<protein>
    <recommendedName>
        <fullName evidence="1">HTH cro/C1-type domain-containing protein</fullName>
    </recommendedName>
</protein>
<dbReference type="SMART" id="SM00530">
    <property type="entry name" value="HTH_XRE"/>
    <property type="match status" value="1"/>
</dbReference>
<dbReference type="EMBL" id="AE003849">
    <property type="protein sequence ID" value="AAF83344.1"/>
    <property type="molecule type" value="Genomic_DNA"/>
</dbReference>
<evidence type="ECO:0000259" key="1">
    <source>
        <dbReference type="PROSITE" id="PS50943"/>
    </source>
</evidence>
<evidence type="ECO:0000313" key="3">
    <source>
        <dbReference type="Proteomes" id="UP000000812"/>
    </source>
</evidence>
<sequence>MMSELIESVQILRDAGGHPAFAVIPFSDYQALVKGEFKVKPGIPAAVVDLAMDNTWSAARAWREHKQLTQIEVAQRMGITQGAYAQLEAKKSIRKSSREKIALALGIHESQLDF</sequence>
<organism evidence="2 3">
    <name type="scientific">Xylella fastidiosa (strain 9a5c)</name>
    <dbReference type="NCBI Taxonomy" id="160492"/>
    <lineage>
        <taxon>Bacteria</taxon>
        <taxon>Pseudomonadati</taxon>
        <taxon>Pseudomonadota</taxon>
        <taxon>Gammaproteobacteria</taxon>
        <taxon>Lysobacterales</taxon>
        <taxon>Lysobacteraceae</taxon>
        <taxon>Xylella</taxon>
    </lineage>
</organism>
<dbReference type="CDD" id="cd00093">
    <property type="entry name" value="HTH_XRE"/>
    <property type="match status" value="1"/>
</dbReference>
<dbReference type="InterPro" id="IPR010982">
    <property type="entry name" value="Lambda_DNA-bd_dom_sf"/>
</dbReference>
<dbReference type="PROSITE" id="PS50943">
    <property type="entry name" value="HTH_CROC1"/>
    <property type="match status" value="1"/>
</dbReference>
<dbReference type="Gene3D" id="1.10.260.40">
    <property type="entry name" value="lambda repressor-like DNA-binding domains"/>
    <property type="match status" value="1"/>
</dbReference>
<dbReference type="SUPFAM" id="SSF47413">
    <property type="entry name" value="lambda repressor-like DNA-binding domains"/>
    <property type="match status" value="1"/>
</dbReference>
<dbReference type="KEGG" id="xfa:XF_0534"/>
<name>Q9PFX2_XYLFA</name>
<dbReference type="AlphaFoldDB" id="Q9PFX2"/>
<evidence type="ECO:0000313" key="2">
    <source>
        <dbReference type="EMBL" id="AAF83344.1"/>
    </source>
</evidence>
<accession>Q9PFX2</accession>
<gene>
    <name evidence="2" type="ordered locus">XF_0534</name>
</gene>
<reference evidence="2 3" key="1">
    <citation type="journal article" date="2000" name="Nature">
        <title>The genome sequence of the plant pathogen Xylella fastidiosa.</title>
        <authorList>
            <person name="Simpson A.J."/>
            <person name="Reinach F.C."/>
            <person name="Arruda P."/>
            <person name="Abreu F.A."/>
            <person name="Acencio M."/>
            <person name="Alvarenga R."/>
            <person name="Alves L.M."/>
            <person name="Araya J.E."/>
            <person name="Baia G.S."/>
            <person name="Baptista C.S."/>
            <person name="Barros M.H."/>
            <person name="Bonaccorsi E.D."/>
            <person name="Bordin S."/>
            <person name="Bove J.M."/>
            <person name="Briones M.R."/>
            <person name="Bueno M.R."/>
            <person name="Camargo A.A."/>
            <person name="Camargo L.E."/>
            <person name="Carraro D.M."/>
            <person name="Carrer H."/>
            <person name="Colauto N.B."/>
            <person name="Colombo C."/>
            <person name="Costa F.F."/>
            <person name="Costa M.C."/>
            <person name="Costa-Neto C.M."/>
            <person name="Coutinho L.L."/>
            <person name="Cristofani M."/>
            <person name="Dias-Neto E."/>
            <person name="Docena C."/>
            <person name="El-Dorry H."/>
            <person name="Facincani A.P."/>
            <person name="Ferreira A.J."/>
            <person name="Ferreira V.C."/>
            <person name="Ferro J.A."/>
            <person name="Fraga J.S."/>
            <person name="Franca S.C."/>
            <person name="Franco M.C."/>
            <person name="Frohme M."/>
            <person name="Furlan L.R."/>
            <person name="Garnier M."/>
            <person name="Goldman G.H."/>
            <person name="Goldman M.H."/>
            <person name="Gomes S.L."/>
            <person name="Gruber A."/>
            <person name="Ho P.L."/>
            <person name="Hoheisel J.D."/>
            <person name="Junqueira M.L."/>
            <person name="Kemper E.L."/>
            <person name="Kitajima J.P."/>
            <person name="Krieger J.E."/>
            <person name="Kuramae E.E."/>
            <person name="Laigret F."/>
            <person name="Lambais M.R."/>
            <person name="Leite L.C."/>
            <person name="Lemos E.G."/>
            <person name="Lemos M.V."/>
            <person name="Lopes S.A."/>
            <person name="Lopes C.R."/>
            <person name="Machado J.A."/>
            <person name="Machado M.A."/>
            <person name="Madeira A.M."/>
            <person name="Madeira H.M."/>
            <person name="Marino C.L."/>
            <person name="Marques M.V."/>
            <person name="Martins E.A."/>
            <person name="Martins E.M."/>
            <person name="Matsukuma A.Y."/>
            <person name="Menck C.F."/>
            <person name="Miracca E.C."/>
            <person name="Miyaki C.Y."/>
            <person name="Monteriro-Vitorello C.B."/>
            <person name="Moon D.H."/>
            <person name="Nagai M.A."/>
            <person name="Nascimento A.L."/>
            <person name="Netto L.E."/>
            <person name="Nhani A.Jr."/>
            <person name="Nobrega F.G."/>
            <person name="Nunes L.R."/>
            <person name="Oliveira M.A."/>
            <person name="de Oliveira M.C."/>
            <person name="de Oliveira R.C."/>
            <person name="Palmieri D.A."/>
            <person name="Paris A."/>
            <person name="Peixoto B.R."/>
            <person name="Pereira G.A."/>
            <person name="Pereira H.A.Jr."/>
            <person name="Pesquero J.B."/>
            <person name="Quaggio R.B."/>
            <person name="Roberto P.G."/>
            <person name="Rodrigues V."/>
            <person name="de M Rosa A.J."/>
            <person name="de Rosa V.E.Jr."/>
            <person name="de Sa R.G."/>
            <person name="Santelli R.V."/>
            <person name="Sawasaki H.E."/>
            <person name="da Silva A.C."/>
            <person name="da Silva A.M."/>
            <person name="da Silva F.R."/>
            <person name="da Silva W.A.Jr."/>
            <person name="da Silveira J.F."/>
            <person name="Silvestri M.L."/>
            <person name="Siqueira W.J."/>
            <person name="de Souza A.A."/>
            <person name="de Souza A.P."/>
            <person name="Terenzi M.F."/>
            <person name="Truffi D."/>
            <person name="Tsai S.M."/>
            <person name="Tsuhako M.H."/>
            <person name="Vallada H."/>
            <person name="Van Sluys M.A."/>
            <person name="Verjovski-Almeida S."/>
            <person name="Vettore A.L."/>
            <person name="Zago M.A."/>
            <person name="Zatz M."/>
            <person name="Meidanis J."/>
            <person name="Setubal J.C."/>
        </authorList>
    </citation>
    <scope>NUCLEOTIDE SEQUENCE [LARGE SCALE GENOMIC DNA]</scope>
    <source>
        <strain evidence="2 3">9a5c</strain>
    </source>
</reference>
<proteinExistence type="predicted"/>
<dbReference type="STRING" id="160492.XF_0534"/>